<dbReference type="PANTHER" id="PTHR33048:SF55">
    <property type="entry name" value="INTEGRAL MEMBRANE PROTEIN"/>
    <property type="match status" value="1"/>
</dbReference>
<gene>
    <name evidence="8" type="ORF">FEQUK3_LOCUS3938</name>
</gene>
<feature type="transmembrane region" description="Helical" evidence="6">
    <location>
        <begin position="93"/>
        <end position="117"/>
    </location>
</feature>
<evidence type="ECO:0000313" key="9">
    <source>
        <dbReference type="Proteomes" id="UP000693738"/>
    </source>
</evidence>
<dbReference type="InterPro" id="IPR049326">
    <property type="entry name" value="Rhodopsin_dom_fungi"/>
</dbReference>
<dbReference type="InterPro" id="IPR052337">
    <property type="entry name" value="SAT4-like"/>
</dbReference>
<feature type="transmembrane region" description="Helical" evidence="6">
    <location>
        <begin position="20"/>
        <end position="41"/>
    </location>
</feature>
<dbReference type="GO" id="GO:0016020">
    <property type="term" value="C:membrane"/>
    <property type="evidence" value="ECO:0007669"/>
    <property type="project" value="UniProtKB-SubCell"/>
</dbReference>
<accession>A0A8J2N9C9</accession>
<comment type="similarity">
    <text evidence="5">Belongs to the SAT4 family.</text>
</comment>
<comment type="caution">
    <text evidence="8">The sequence shown here is derived from an EMBL/GenBank/DDBJ whole genome shotgun (WGS) entry which is preliminary data.</text>
</comment>
<evidence type="ECO:0000256" key="6">
    <source>
        <dbReference type="SAM" id="Phobius"/>
    </source>
</evidence>
<reference evidence="8" key="1">
    <citation type="submission" date="2021-05" db="EMBL/GenBank/DDBJ databases">
        <authorList>
            <person name="Khan N."/>
        </authorList>
    </citation>
    <scope>NUCLEOTIDE SEQUENCE</scope>
</reference>
<evidence type="ECO:0000259" key="7">
    <source>
        <dbReference type="Pfam" id="PF20684"/>
    </source>
</evidence>
<name>A0A8J2N9C9_FUSEQ</name>
<sequence length="219" mass="24088">MVDRGMGHSTDGVDNQGWKLYITSLVMIIAAGLFVIARCLARFTIHKLGSDDIAIVASLVSSILLSTYIQLAIHNGYGMHKHDLEKPELRMVLKMFFIAQTPYKATVCLNKVAAILLYLRLFVTRSFRVWAYIVMGIVVGYGIGGIGATIWQCVPIAGAWDKSINATCIDSNKFWVAYATLNVVTDVMVLALPILPIVKLQTNVREKILLGGIFLLGSL</sequence>
<evidence type="ECO:0000313" key="8">
    <source>
        <dbReference type="EMBL" id="CAG7558261.1"/>
    </source>
</evidence>
<organism evidence="8 9">
    <name type="scientific">Fusarium equiseti</name>
    <name type="common">Fusarium scirpi</name>
    <dbReference type="NCBI Taxonomy" id="61235"/>
    <lineage>
        <taxon>Eukaryota</taxon>
        <taxon>Fungi</taxon>
        <taxon>Dikarya</taxon>
        <taxon>Ascomycota</taxon>
        <taxon>Pezizomycotina</taxon>
        <taxon>Sordariomycetes</taxon>
        <taxon>Hypocreomycetidae</taxon>
        <taxon>Hypocreales</taxon>
        <taxon>Nectriaceae</taxon>
        <taxon>Fusarium</taxon>
        <taxon>Fusarium incarnatum-equiseti species complex</taxon>
    </lineage>
</organism>
<dbReference type="Proteomes" id="UP000693738">
    <property type="component" value="Unassembled WGS sequence"/>
</dbReference>
<dbReference type="Pfam" id="PF20684">
    <property type="entry name" value="Fung_rhodopsin"/>
    <property type="match status" value="1"/>
</dbReference>
<evidence type="ECO:0000256" key="3">
    <source>
        <dbReference type="ARBA" id="ARBA00022989"/>
    </source>
</evidence>
<keyword evidence="4 6" id="KW-0472">Membrane</keyword>
<feature type="transmembrane region" description="Helical" evidence="6">
    <location>
        <begin position="53"/>
        <end position="73"/>
    </location>
</feature>
<feature type="domain" description="Rhodopsin" evidence="7">
    <location>
        <begin position="37"/>
        <end position="218"/>
    </location>
</feature>
<evidence type="ECO:0000256" key="1">
    <source>
        <dbReference type="ARBA" id="ARBA00004141"/>
    </source>
</evidence>
<evidence type="ECO:0000256" key="4">
    <source>
        <dbReference type="ARBA" id="ARBA00023136"/>
    </source>
</evidence>
<protein>
    <recommendedName>
        <fullName evidence="7">Rhodopsin domain-containing protein</fullName>
    </recommendedName>
</protein>
<dbReference type="PANTHER" id="PTHR33048">
    <property type="entry name" value="PTH11-LIKE INTEGRAL MEMBRANE PROTEIN (AFU_ORTHOLOGUE AFUA_5G11245)"/>
    <property type="match status" value="1"/>
</dbReference>
<keyword evidence="3 6" id="KW-1133">Transmembrane helix</keyword>
<comment type="subcellular location">
    <subcellularLocation>
        <location evidence="1">Membrane</location>
        <topology evidence="1">Multi-pass membrane protein</topology>
    </subcellularLocation>
</comment>
<proteinExistence type="inferred from homology"/>
<evidence type="ECO:0000256" key="5">
    <source>
        <dbReference type="ARBA" id="ARBA00038359"/>
    </source>
</evidence>
<feature type="transmembrane region" description="Helical" evidence="6">
    <location>
        <begin position="175"/>
        <end position="198"/>
    </location>
</feature>
<dbReference type="AlphaFoldDB" id="A0A8J2N9C9"/>
<evidence type="ECO:0000256" key="2">
    <source>
        <dbReference type="ARBA" id="ARBA00022692"/>
    </source>
</evidence>
<keyword evidence="2 6" id="KW-0812">Transmembrane</keyword>
<dbReference type="EMBL" id="CAJSTJ010000123">
    <property type="protein sequence ID" value="CAG7558261.1"/>
    <property type="molecule type" value="Genomic_DNA"/>
</dbReference>
<feature type="transmembrane region" description="Helical" evidence="6">
    <location>
        <begin position="129"/>
        <end position="151"/>
    </location>
</feature>